<gene>
    <name evidence="1" type="ORF">TAT_000326100</name>
    <name evidence="2" type="ORF">TAV_000325900</name>
</gene>
<evidence type="ECO:0000313" key="2">
    <source>
        <dbReference type="EMBL" id="SVP95040.1"/>
    </source>
</evidence>
<evidence type="ECO:0000313" key="1">
    <source>
        <dbReference type="EMBL" id="SVP94259.1"/>
    </source>
</evidence>
<dbReference type="VEuPathDB" id="PiroplasmaDB:TA07810"/>
<reference evidence="2" key="1">
    <citation type="submission" date="2018-07" db="EMBL/GenBank/DDBJ databases">
        <authorList>
            <person name="Quirk P.G."/>
            <person name="Krulwich T.A."/>
        </authorList>
    </citation>
    <scope>NUCLEOTIDE SEQUENCE</scope>
    <source>
        <strain evidence="2">Anand</strain>
    </source>
</reference>
<sequence>MEDWDSKWRLMMKREDEKRVCNRILNERLKEKRELEEEIECTFLPKIYKAHTSPGAKEPKKSSCSQEDPDTLLKLLYPIISEEESILNELDQLEREEKIRIRELSELIVSAVLKYPDESLEKFLEFYRDERLSDISELKNRRIKVIGKLHELERKFNLLCCKEGVDPVGFAKVGFEVSNIKRIKQEVLNSINLNTLKIRCKIKQEFDQILRSIKTNHLSHKNTMIRNGRPVPQNQYYL</sequence>
<proteinExistence type="predicted"/>
<dbReference type="EMBL" id="UIVT01000004">
    <property type="protein sequence ID" value="SVP94259.1"/>
    <property type="molecule type" value="Genomic_DNA"/>
</dbReference>
<dbReference type="EMBL" id="UIVS01000004">
    <property type="protein sequence ID" value="SVP95040.1"/>
    <property type="molecule type" value="Genomic_DNA"/>
</dbReference>
<name>A0A3B0N579_THEAN</name>
<organism evidence="2">
    <name type="scientific">Theileria annulata</name>
    <dbReference type="NCBI Taxonomy" id="5874"/>
    <lineage>
        <taxon>Eukaryota</taxon>
        <taxon>Sar</taxon>
        <taxon>Alveolata</taxon>
        <taxon>Apicomplexa</taxon>
        <taxon>Aconoidasida</taxon>
        <taxon>Piroplasmida</taxon>
        <taxon>Theileriidae</taxon>
        <taxon>Theileria</taxon>
    </lineage>
</organism>
<dbReference type="AlphaFoldDB" id="A0A3B0N579"/>
<protein>
    <submittedName>
        <fullName evidence="2">Uncharacterized protein</fullName>
    </submittedName>
</protein>
<accession>A0A3B0N579</accession>